<comment type="caution">
    <text evidence="2">The sequence shown here is derived from an EMBL/GenBank/DDBJ whole genome shotgun (WGS) entry which is preliminary data.</text>
</comment>
<sequence length="93" mass="10766">CYILKKAEKRKQKEEIRKEKEAERRKAALEKANARRIAKESMELLEDEQLELMELAAASKGLSSIIQIDLDTLQNLESFRGEQFLIIFLSDIA</sequence>
<dbReference type="EMBL" id="LXQA010172619">
    <property type="protein sequence ID" value="MCI29445.1"/>
    <property type="molecule type" value="Genomic_DNA"/>
</dbReference>
<dbReference type="InterPro" id="IPR044977">
    <property type="entry name" value="RLT1-3"/>
</dbReference>
<feature type="non-terminal residue" evidence="2">
    <location>
        <position position="1"/>
    </location>
</feature>
<dbReference type="GO" id="GO:0006357">
    <property type="term" value="P:regulation of transcription by RNA polymerase II"/>
    <property type="evidence" value="ECO:0007669"/>
    <property type="project" value="InterPro"/>
</dbReference>
<keyword evidence="3" id="KW-1185">Reference proteome</keyword>
<dbReference type="PANTHER" id="PTHR36968:SF13">
    <property type="entry name" value="HOMEOBOX-DDT DOMAIN PROTEIN RLT1"/>
    <property type="match status" value="1"/>
</dbReference>
<evidence type="ECO:0000313" key="3">
    <source>
        <dbReference type="Proteomes" id="UP000265520"/>
    </source>
</evidence>
<dbReference type="AlphaFoldDB" id="A0A392R1L9"/>
<name>A0A392R1L9_9FABA</name>
<protein>
    <submittedName>
        <fullName evidence="2">Uncharacterized protein</fullName>
    </submittedName>
</protein>
<evidence type="ECO:0000256" key="1">
    <source>
        <dbReference type="SAM" id="Coils"/>
    </source>
</evidence>
<dbReference type="PANTHER" id="PTHR36968">
    <property type="entry name" value="HOMEOBOX-DDT DOMAIN PROTEIN RLT2"/>
    <property type="match status" value="1"/>
</dbReference>
<keyword evidence="1" id="KW-0175">Coiled coil</keyword>
<organism evidence="2 3">
    <name type="scientific">Trifolium medium</name>
    <dbReference type="NCBI Taxonomy" id="97028"/>
    <lineage>
        <taxon>Eukaryota</taxon>
        <taxon>Viridiplantae</taxon>
        <taxon>Streptophyta</taxon>
        <taxon>Embryophyta</taxon>
        <taxon>Tracheophyta</taxon>
        <taxon>Spermatophyta</taxon>
        <taxon>Magnoliopsida</taxon>
        <taxon>eudicotyledons</taxon>
        <taxon>Gunneridae</taxon>
        <taxon>Pentapetalae</taxon>
        <taxon>rosids</taxon>
        <taxon>fabids</taxon>
        <taxon>Fabales</taxon>
        <taxon>Fabaceae</taxon>
        <taxon>Papilionoideae</taxon>
        <taxon>50 kb inversion clade</taxon>
        <taxon>NPAAA clade</taxon>
        <taxon>Hologalegina</taxon>
        <taxon>IRL clade</taxon>
        <taxon>Trifolieae</taxon>
        <taxon>Trifolium</taxon>
    </lineage>
</organism>
<proteinExistence type="predicted"/>
<dbReference type="Proteomes" id="UP000265520">
    <property type="component" value="Unassembled WGS sequence"/>
</dbReference>
<evidence type="ECO:0000313" key="2">
    <source>
        <dbReference type="EMBL" id="MCI29445.1"/>
    </source>
</evidence>
<reference evidence="2 3" key="1">
    <citation type="journal article" date="2018" name="Front. Plant Sci.">
        <title>Red Clover (Trifolium pratense) and Zigzag Clover (T. medium) - A Picture of Genomic Similarities and Differences.</title>
        <authorList>
            <person name="Dluhosova J."/>
            <person name="Istvanek J."/>
            <person name="Nedelnik J."/>
            <person name="Repkova J."/>
        </authorList>
    </citation>
    <scope>NUCLEOTIDE SEQUENCE [LARGE SCALE GENOMIC DNA]</scope>
    <source>
        <strain evidence="3">cv. 10/8</strain>
        <tissue evidence="2">Leaf</tissue>
    </source>
</reference>
<accession>A0A392R1L9</accession>
<feature type="coiled-coil region" evidence="1">
    <location>
        <begin position="4"/>
        <end position="37"/>
    </location>
</feature>